<dbReference type="PANTHER" id="PTHR43133">
    <property type="entry name" value="RNA POLYMERASE ECF-TYPE SIGMA FACTO"/>
    <property type="match status" value="1"/>
</dbReference>
<protein>
    <submittedName>
        <fullName evidence="8">RNA polymerase sigma-70 factor (ECF subfamily)</fullName>
    </submittedName>
</protein>
<dbReference type="InterPro" id="IPR013325">
    <property type="entry name" value="RNA_pol_sigma_r2"/>
</dbReference>
<evidence type="ECO:0000256" key="5">
    <source>
        <dbReference type="SAM" id="MobiDB-lite"/>
    </source>
</evidence>
<dbReference type="Pfam" id="PF04542">
    <property type="entry name" value="Sigma70_r2"/>
    <property type="match status" value="1"/>
</dbReference>
<dbReference type="Pfam" id="PF08281">
    <property type="entry name" value="Sigma70_r4_2"/>
    <property type="match status" value="1"/>
</dbReference>
<dbReference type="InterPro" id="IPR007627">
    <property type="entry name" value="RNA_pol_sigma70_r2"/>
</dbReference>
<sequence length="195" mass="22438">MARRDNSRQFATKRDQATADDPNMKPWQNTLSKLFEDHRRQLVSMANRRIGDRETADEIVQDVYARLLLSGDHGTDEVNVKVLYASVRNAVIDYHRSTAGRTGLMRRILPIQLWQRETSSPHDHAQSRQALSALDRALLELSPKAREMFVLHRVDGVSNAKLAQKYGISVSAVEKQLARTMRHCQQRLEDYRDTD</sequence>
<evidence type="ECO:0000256" key="4">
    <source>
        <dbReference type="ARBA" id="ARBA00023163"/>
    </source>
</evidence>
<comment type="caution">
    <text evidence="8">The sequence shown here is derived from an EMBL/GenBank/DDBJ whole genome shotgun (WGS) entry which is preliminary data.</text>
</comment>
<gene>
    <name evidence="8" type="ORF">GGR96_002872</name>
</gene>
<evidence type="ECO:0000259" key="7">
    <source>
        <dbReference type="Pfam" id="PF08281"/>
    </source>
</evidence>
<reference evidence="8 9" key="1">
    <citation type="submission" date="2020-03" db="EMBL/GenBank/DDBJ databases">
        <title>Genomic Encyclopedia of Type Strains, Phase IV (KMG-IV): sequencing the most valuable type-strain genomes for metagenomic binning, comparative biology and taxonomic classification.</title>
        <authorList>
            <person name="Goeker M."/>
        </authorList>
    </citation>
    <scope>NUCLEOTIDE SEQUENCE [LARGE SCALE GENOMIC DNA]</scope>
    <source>
        <strain evidence="8 9">DSM 18888</strain>
    </source>
</reference>
<dbReference type="InterPro" id="IPR036388">
    <property type="entry name" value="WH-like_DNA-bd_sf"/>
</dbReference>
<keyword evidence="2" id="KW-0805">Transcription regulation</keyword>
<comment type="similarity">
    <text evidence="1">Belongs to the sigma-70 factor family. ECF subfamily.</text>
</comment>
<dbReference type="Proteomes" id="UP000556869">
    <property type="component" value="Unassembled WGS sequence"/>
</dbReference>
<feature type="domain" description="RNA polymerase sigma factor 70 region 4 type 2" evidence="7">
    <location>
        <begin position="133"/>
        <end position="184"/>
    </location>
</feature>
<feature type="compositionally biased region" description="Basic and acidic residues" evidence="5">
    <location>
        <begin position="1"/>
        <end position="17"/>
    </location>
</feature>
<dbReference type="RefSeq" id="WP_245228032.1">
    <property type="nucleotide sequence ID" value="NZ_BAAAEQ010000003.1"/>
</dbReference>
<feature type="domain" description="RNA polymerase sigma-70 region 2" evidence="6">
    <location>
        <begin position="34"/>
        <end position="98"/>
    </location>
</feature>
<organism evidence="8 9">
    <name type="scientific">Thalassospira tepidiphila</name>
    <dbReference type="NCBI Taxonomy" id="393657"/>
    <lineage>
        <taxon>Bacteria</taxon>
        <taxon>Pseudomonadati</taxon>
        <taxon>Pseudomonadota</taxon>
        <taxon>Alphaproteobacteria</taxon>
        <taxon>Rhodospirillales</taxon>
        <taxon>Thalassospiraceae</taxon>
        <taxon>Thalassospira</taxon>
    </lineage>
</organism>
<dbReference type="EMBL" id="JAATJD010000003">
    <property type="protein sequence ID" value="NJB75750.1"/>
    <property type="molecule type" value="Genomic_DNA"/>
</dbReference>
<dbReference type="InterPro" id="IPR013324">
    <property type="entry name" value="RNA_pol_sigma_r3/r4-like"/>
</dbReference>
<accession>A0ABX0X2M2</accession>
<dbReference type="Gene3D" id="1.10.1740.10">
    <property type="match status" value="1"/>
</dbReference>
<evidence type="ECO:0000313" key="9">
    <source>
        <dbReference type="Proteomes" id="UP000556869"/>
    </source>
</evidence>
<evidence type="ECO:0000256" key="2">
    <source>
        <dbReference type="ARBA" id="ARBA00023015"/>
    </source>
</evidence>
<dbReference type="SUPFAM" id="SSF88946">
    <property type="entry name" value="Sigma2 domain of RNA polymerase sigma factors"/>
    <property type="match status" value="1"/>
</dbReference>
<evidence type="ECO:0000256" key="3">
    <source>
        <dbReference type="ARBA" id="ARBA00023082"/>
    </source>
</evidence>
<evidence type="ECO:0000259" key="6">
    <source>
        <dbReference type="Pfam" id="PF04542"/>
    </source>
</evidence>
<feature type="region of interest" description="Disordered" evidence="5">
    <location>
        <begin position="1"/>
        <end position="28"/>
    </location>
</feature>
<evidence type="ECO:0000256" key="1">
    <source>
        <dbReference type="ARBA" id="ARBA00010641"/>
    </source>
</evidence>
<keyword evidence="4" id="KW-0804">Transcription</keyword>
<name>A0ABX0X2M2_9PROT</name>
<keyword evidence="9" id="KW-1185">Reference proteome</keyword>
<dbReference type="InterPro" id="IPR039425">
    <property type="entry name" value="RNA_pol_sigma-70-like"/>
</dbReference>
<dbReference type="InterPro" id="IPR013249">
    <property type="entry name" value="RNA_pol_sigma70_r4_t2"/>
</dbReference>
<dbReference type="Gene3D" id="1.10.10.10">
    <property type="entry name" value="Winged helix-like DNA-binding domain superfamily/Winged helix DNA-binding domain"/>
    <property type="match status" value="1"/>
</dbReference>
<keyword evidence="3" id="KW-0731">Sigma factor</keyword>
<dbReference type="SUPFAM" id="SSF88659">
    <property type="entry name" value="Sigma3 and sigma4 domains of RNA polymerase sigma factors"/>
    <property type="match status" value="1"/>
</dbReference>
<proteinExistence type="inferred from homology"/>
<dbReference type="NCBIfam" id="TIGR02937">
    <property type="entry name" value="sigma70-ECF"/>
    <property type="match status" value="1"/>
</dbReference>
<evidence type="ECO:0000313" key="8">
    <source>
        <dbReference type="EMBL" id="NJB75750.1"/>
    </source>
</evidence>
<dbReference type="PANTHER" id="PTHR43133:SF63">
    <property type="entry name" value="RNA POLYMERASE SIGMA FACTOR FECI-RELATED"/>
    <property type="match status" value="1"/>
</dbReference>
<dbReference type="InterPro" id="IPR014284">
    <property type="entry name" value="RNA_pol_sigma-70_dom"/>
</dbReference>